<dbReference type="PANTHER" id="PTHR43235:SF1">
    <property type="entry name" value="GLUTAMINE AMIDOTRANSFERASE PB2B2.05-RELATED"/>
    <property type="match status" value="1"/>
</dbReference>
<proteinExistence type="predicted"/>
<dbReference type="EMBL" id="CP002049">
    <property type="protein sequence ID" value="ADI15866.1"/>
    <property type="molecule type" value="Genomic_DNA"/>
</dbReference>
<dbReference type="PROSITE" id="PS51273">
    <property type="entry name" value="GATASE_TYPE_1"/>
    <property type="match status" value="1"/>
</dbReference>
<reference evidence="1 2" key="2">
    <citation type="journal article" date="2011" name="Stand. Genomic Sci.">
        <title>Complete genome sequence of Truepera radiovictrix type strain (RQ-24).</title>
        <authorList>
            <person name="Ivanova N."/>
            <person name="Rohde C."/>
            <person name="Munk C."/>
            <person name="Nolan M."/>
            <person name="Lucas S."/>
            <person name="Del Rio T.G."/>
            <person name="Tice H."/>
            <person name="Deshpande S."/>
            <person name="Cheng J.F."/>
            <person name="Tapia R."/>
            <person name="Han C."/>
            <person name="Goodwin L."/>
            <person name="Pitluck S."/>
            <person name="Liolios K."/>
            <person name="Mavromatis K."/>
            <person name="Mikhailova N."/>
            <person name="Pati A."/>
            <person name="Chen A."/>
            <person name="Palaniappan K."/>
            <person name="Land M."/>
            <person name="Hauser L."/>
            <person name="Chang Y.J."/>
            <person name="Jeffries C.D."/>
            <person name="Brambilla E."/>
            <person name="Rohde M."/>
            <person name="Goker M."/>
            <person name="Tindall B.J."/>
            <person name="Woyke T."/>
            <person name="Bristow J."/>
            <person name="Eisen J.A."/>
            <person name="Markowitz V."/>
            <person name="Hugenholtz P."/>
            <person name="Kyrpides N.C."/>
            <person name="Klenk H.P."/>
            <person name="Lapidus A."/>
        </authorList>
    </citation>
    <scope>NUCLEOTIDE SEQUENCE [LARGE SCALE GENOMIC DNA]</scope>
    <source>
        <strain evidence="2">DSM 17093 / CIP 108686 / LMG 22925 / RQ-24</strain>
    </source>
</reference>
<name>D7CV39_TRURR</name>
<protein>
    <submittedName>
        <fullName evidence="1">Peptidase C26</fullName>
    </submittedName>
</protein>
<dbReference type="InterPro" id="IPR044668">
    <property type="entry name" value="PuuD-like"/>
</dbReference>
<dbReference type="RefSeq" id="WP_013179225.1">
    <property type="nucleotide sequence ID" value="NC_014221.1"/>
</dbReference>
<dbReference type="HOGENOM" id="CLU_030756_4_0_0"/>
<keyword evidence="2" id="KW-1185">Reference proteome</keyword>
<dbReference type="GO" id="GO:0005829">
    <property type="term" value="C:cytosol"/>
    <property type="evidence" value="ECO:0007669"/>
    <property type="project" value="TreeGrafter"/>
</dbReference>
<dbReference type="eggNOG" id="COG2071">
    <property type="taxonomic scope" value="Bacteria"/>
</dbReference>
<organism evidence="1 2">
    <name type="scientific">Truepera radiovictrix (strain DSM 17093 / CIP 108686 / LMG 22925 / RQ-24)</name>
    <dbReference type="NCBI Taxonomy" id="649638"/>
    <lineage>
        <taxon>Bacteria</taxon>
        <taxon>Thermotogati</taxon>
        <taxon>Deinococcota</taxon>
        <taxon>Deinococci</taxon>
        <taxon>Trueperales</taxon>
        <taxon>Trueperaceae</taxon>
        <taxon>Truepera</taxon>
    </lineage>
</organism>
<dbReference type="InterPro" id="IPR011697">
    <property type="entry name" value="Peptidase_C26"/>
</dbReference>
<dbReference type="KEGG" id="tra:Trad_2764"/>
<dbReference type="PANTHER" id="PTHR43235">
    <property type="entry name" value="GLUTAMINE AMIDOTRANSFERASE PB2B2.05-RELATED"/>
    <property type="match status" value="1"/>
</dbReference>
<dbReference type="GO" id="GO:0006598">
    <property type="term" value="P:polyamine catabolic process"/>
    <property type="evidence" value="ECO:0007669"/>
    <property type="project" value="TreeGrafter"/>
</dbReference>
<dbReference type="SUPFAM" id="SSF52317">
    <property type="entry name" value="Class I glutamine amidotransferase-like"/>
    <property type="match status" value="1"/>
</dbReference>
<dbReference type="AlphaFoldDB" id="D7CV39"/>
<reference evidence="2" key="1">
    <citation type="submission" date="2010-05" db="EMBL/GenBank/DDBJ databases">
        <title>The complete genome of Truepera radiovictris DSM 17093.</title>
        <authorList>
            <consortium name="US DOE Joint Genome Institute (JGI-PGF)"/>
            <person name="Lucas S."/>
            <person name="Copeland A."/>
            <person name="Lapidus A."/>
            <person name="Glavina del Rio T."/>
            <person name="Dalin E."/>
            <person name="Tice H."/>
            <person name="Bruce D."/>
            <person name="Goodwin L."/>
            <person name="Pitluck S."/>
            <person name="Kyrpides N."/>
            <person name="Mavromatis K."/>
            <person name="Ovchinnikova G."/>
            <person name="Munk A.C."/>
            <person name="Detter J.C."/>
            <person name="Han C."/>
            <person name="Tapia R."/>
            <person name="Land M."/>
            <person name="Hauser L."/>
            <person name="Markowitz V."/>
            <person name="Cheng J.-F."/>
            <person name="Hugenholtz P."/>
            <person name="Woyke T."/>
            <person name="Wu D."/>
            <person name="Tindall B."/>
            <person name="Pomrenke H.G."/>
            <person name="Brambilla E."/>
            <person name="Klenk H.-P."/>
            <person name="Eisen J.A."/>
        </authorList>
    </citation>
    <scope>NUCLEOTIDE SEQUENCE [LARGE SCALE GENOMIC DNA]</scope>
    <source>
        <strain evidence="2">DSM 17093 / CIP 108686 / LMG 22925 / RQ-24</strain>
    </source>
</reference>
<evidence type="ECO:0000313" key="2">
    <source>
        <dbReference type="Proteomes" id="UP000000379"/>
    </source>
</evidence>
<dbReference type="Pfam" id="PF07722">
    <property type="entry name" value="Peptidase_C26"/>
    <property type="match status" value="1"/>
</dbReference>
<dbReference type="OrthoDB" id="9813383at2"/>
<dbReference type="Gene3D" id="3.40.50.880">
    <property type="match status" value="1"/>
</dbReference>
<evidence type="ECO:0000313" key="1">
    <source>
        <dbReference type="EMBL" id="ADI15866.1"/>
    </source>
</evidence>
<dbReference type="STRING" id="649638.Trad_2764"/>
<dbReference type="CDD" id="cd01745">
    <property type="entry name" value="GATase1_2"/>
    <property type="match status" value="1"/>
</dbReference>
<dbReference type="Proteomes" id="UP000000379">
    <property type="component" value="Chromosome"/>
</dbReference>
<accession>D7CV39</accession>
<dbReference type="GO" id="GO:0033969">
    <property type="term" value="F:gamma-glutamyl-gamma-aminobutyrate hydrolase activity"/>
    <property type="evidence" value="ECO:0007669"/>
    <property type="project" value="TreeGrafter"/>
</dbReference>
<dbReference type="InterPro" id="IPR029062">
    <property type="entry name" value="Class_I_gatase-like"/>
</dbReference>
<gene>
    <name evidence="1" type="ordered locus">Trad_2764</name>
</gene>
<dbReference type="FunFam" id="3.40.50.880:FF:000030">
    <property type="entry name" value="Gamma-glutamyl-gamma-aminobutyrate hydrolase PuuD"/>
    <property type="match status" value="1"/>
</dbReference>
<sequence>MSRPRILLSTSSFFRTVGLRRTDALIGQNYAEAVARVGGLPLLAPNLTPDLAEAYLEGADGLILTGGVDVDPELYGADPHPMLGLVDRARDLFEGALYKAARARGVPVLGICRGHQLINVVEGGTLHQHLPALPGTLQHEQLELGGAPSHRIRLEPGSALAAAFGAETVRCNSYHHQAVDRLGAGLRAVAWSGDGVVEALESASGSFVLGVQWHPEMSFEAFPEHLAPFEVFMAAVARTRSDAFAPQPSASEPDAAHLTS</sequence>